<feature type="region of interest" description="Disordered" evidence="1">
    <location>
        <begin position="1"/>
        <end position="40"/>
    </location>
</feature>
<name>A0A5B7IYW8_PORTR</name>
<accession>A0A5B7IYW8</accession>
<comment type="caution">
    <text evidence="2">The sequence shown here is derived from an EMBL/GenBank/DDBJ whole genome shotgun (WGS) entry which is preliminary data.</text>
</comment>
<organism evidence="2 3">
    <name type="scientific">Portunus trituberculatus</name>
    <name type="common">Swimming crab</name>
    <name type="synonym">Neptunus trituberculatus</name>
    <dbReference type="NCBI Taxonomy" id="210409"/>
    <lineage>
        <taxon>Eukaryota</taxon>
        <taxon>Metazoa</taxon>
        <taxon>Ecdysozoa</taxon>
        <taxon>Arthropoda</taxon>
        <taxon>Crustacea</taxon>
        <taxon>Multicrustacea</taxon>
        <taxon>Malacostraca</taxon>
        <taxon>Eumalacostraca</taxon>
        <taxon>Eucarida</taxon>
        <taxon>Decapoda</taxon>
        <taxon>Pleocyemata</taxon>
        <taxon>Brachyura</taxon>
        <taxon>Eubrachyura</taxon>
        <taxon>Portunoidea</taxon>
        <taxon>Portunidae</taxon>
        <taxon>Portuninae</taxon>
        <taxon>Portunus</taxon>
    </lineage>
</organism>
<keyword evidence="3" id="KW-1185">Reference proteome</keyword>
<evidence type="ECO:0000313" key="2">
    <source>
        <dbReference type="EMBL" id="MPC90731.1"/>
    </source>
</evidence>
<proteinExistence type="predicted"/>
<evidence type="ECO:0000256" key="1">
    <source>
        <dbReference type="SAM" id="MobiDB-lite"/>
    </source>
</evidence>
<reference evidence="2 3" key="1">
    <citation type="submission" date="2019-05" db="EMBL/GenBank/DDBJ databases">
        <title>Another draft genome of Portunus trituberculatus and its Hox gene families provides insights of decapod evolution.</title>
        <authorList>
            <person name="Jeong J.-H."/>
            <person name="Song I."/>
            <person name="Kim S."/>
            <person name="Choi T."/>
            <person name="Kim D."/>
            <person name="Ryu S."/>
            <person name="Kim W."/>
        </authorList>
    </citation>
    <scope>NUCLEOTIDE SEQUENCE [LARGE SCALE GENOMIC DNA]</scope>
    <source>
        <tissue evidence="2">Muscle</tissue>
    </source>
</reference>
<dbReference type="AlphaFoldDB" id="A0A5B7IYW8"/>
<sequence length="79" mass="8510">MWRESTSTHLNSDGARGRGSLGQAVKEQVAAGQGEPPAPQRLLLSVQVPCLNREHTSRHHGPPHVCRHAEELCSLPGEG</sequence>
<gene>
    <name evidence="2" type="ORF">E2C01_085727</name>
</gene>
<feature type="compositionally biased region" description="Polar residues" evidence="1">
    <location>
        <begin position="1"/>
        <end position="11"/>
    </location>
</feature>
<evidence type="ECO:0000313" key="3">
    <source>
        <dbReference type="Proteomes" id="UP000324222"/>
    </source>
</evidence>
<dbReference type="Proteomes" id="UP000324222">
    <property type="component" value="Unassembled WGS sequence"/>
</dbReference>
<protein>
    <submittedName>
        <fullName evidence="2">Uncharacterized protein</fullName>
    </submittedName>
</protein>
<dbReference type="EMBL" id="VSRR010085372">
    <property type="protein sequence ID" value="MPC90731.1"/>
    <property type="molecule type" value="Genomic_DNA"/>
</dbReference>